<feature type="compositionally biased region" description="Polar residues" evidence="7">
    <location>
        <begin position="561"/>
        <end position="571"/>
    </location>
</feature>
<dbReference type="EMBL" id="BMQJ01000019">
    <property type="protein sequence ID" value="GGQ24120.1"/>
    <property type="molecule type" value="Genomic_DNA"/>
</dbReference>
<feature type="transmembrane region" description="Helical" evidence="8">
    <location>
        <begin position="326"/>
        <end position="349"/>
    </location>
</feature>
<dbReference type="PROSITE" id="PS50850">
    <property type="entry name" value="MFS"/>
    <property type="match status" value="1"/>
</dbReference>
<dbReference type="SUPFAM" id="SSF103473">
    <property type="entry name" value="MFS general substrate transporter"/>
    <property type="match status" value="1"/>
</dbReference>
<feature type="transmembrane region" description="Helical" evidence="8">
    <location>
        <begin position="68"/>
        <end position="86"/>
    </location>
</feature>
<accession>A0ABQ2RET2</accession>
<dbReference type="PANTHER" id="PTHR42718">
    <property type="entry name" value="MAJOR FACILITATOR SUPERFAMILY MULTIDRUG TRANSPORTER MFSC"/>
    <property type="match status" value="1"/>
</dbReference>
<feature type="transmembrane region" description="Helical" evidence="8">
    <location>
        <begin position="415"/>
        <end position="434"/>
    </location>
</feature>
<keyword evidence="11" id="KW-1185">Reference proteome</keyword>
<evidence type="ECO:0000256" key="2">
    <source>
        <dbReference type="ARBA" id="ARBA00022448"/>
    </source>
</evidence>
<evidence type="ECO:0000256" key="5">
    <source>
        <dbReference type="ARBA" id="ARBA00022989"/>
    </source>
</evidence>
<evidence type="ECO:0000313" key="11">
    <source>
        <dbReference type="Proteomes" id="UP000611554"/>
    </source>
</evidence>
<dbReference type="InterPro" id="IPR036259">
    <property type="entry name" value="MFS_trans_sf"/>
</dbReference>
<keyword evidence="6 8" id="KW-0472">Membrane</keyword>
<feature type="compositionally biased region" description="Low complexity" evidence="7">
    <location>
        <begin position="537"/>
        <end position="556"/>
    </location>
</feature>
<feature type="domain" description="Major facilitator superfamily (MFS) profile" evidence="9">
    <location>
        <begin position="71"/>
        <end position="533"/>
    </location>
</feature>
<dbReference type="Gene3D" id="1.20.1720.10">
    <property type="entry name" value="Multidrug resistance protein D"/>
    <property type="match status" value="1"/>
</dbReference>
<feature type="transmembrane region" description="Helical" evidence="8">
    <location>
        <begin position="137"/>
        <end position="160"/>
    </location>
</feature>
<dbReference type="PANTHER" id="PTHR42718:SF46">
    <property type="entry name" value="BLR6921 PROTEIN"/>
    <property type="match status" value="1"/>
</dbReference>
<feature type="transmembrane region" description="Helical" evidence="8">
    <location>
        <begin position="510"/>
        <end position="528"/>
    </location>
</feature>
<feature type="transmembrane region" description="Helical" evidence="8">
    <location>
        <begin position="389"/>
        <end position="409"/>
    </location>
</feature>
<dbReference type="InterPro" id="IPR011701">
    <property type="entry name" value="MFS"/>
</dbReference>
<reference evidence="11" key="1">
    <citation type="journal article" date="2019" name="Int. J. Syst. Evol. Microbiol.">
        <title>The Global Catalogue of Microorganisms (GCM) 10K type strain sequencing project: providing services to taxonomists for standard genome sequencing and annotation.</title>
        <authorList>
            <consortium name="The Broad Institute Genomics Platform"/>
            <consortium name="The Broad Institute Genome Sequencing Center for Infectious Disease"/>
            <person name="Wu L."/>
            <person name="Ma J."/>
        </authorList>
    </citation>
    <scope>NUCLEOTIDE SEQUENCE [LARGE SCALE GENOMIC DNA]</scope>
    <source>
        <strain evidence="11">JCM 3115</strain>
    </source>
</reference>
<evidence type="ECO:0000256" key="6">
    <source>
        <dbReference type="ARBA" id="ARBA00023136"/>
    </source>
</evidence>
<evidence type="ECO:0000256" key="7">
    <source>
        <dbReference type="SAM" id="MobiDB-lite"/>
    </source>
</evidence>
<gene>
    <name evidence="10" type="ORF">GCM10010140_63090</name>
</gene>
<feature type="transmembrane region" description="Helical" evidence="8">
    <location>
        <begin position="225"/>
        <end position="246"/>
    </location>
</feature>
<evidence type="ECO:0000256" key="4">
    <source>
        <dbReference type="ARBA" id="ARBA00022692"/>
    </source>
</evidence>
<feature type="compositionally biased region" description="Low complexity" evidence="7">
    <location>
        <begin position="11"/>
        <end position="27"/>
    </location>
</feature>
<feature type="transmembrane region" description="Helical" evidence="8">
    <location>
        <begin position="355"/>
        <end position="377"/>
    </location>
</feature>
<keyword evidence="4 8" id="KW-0812">Transmembrane</keyword>
<sequence length="571" mass="57890">MASAPQDPRPSGRAASDAPDPSDPSDAQDGQNARSAPEAPGEAVGPGHPRVPRDTPGSPEYAARLRHAWLVCSVTGLGLVLIGVAGNTLNVALPEVVGHFHADAFAAGWVLLAFMLVNTASLVFFGRVADLLGRREVYLAGFALFTAGSLLAGLSPGVWFLIAMRAVQAVGASMILANGTVIITDAFPPDRLSQGMGVYIGTLSVAQLVGPTLGGLVAETAGWRWIFWMNVPAGLLALVWGAFVLRRVAPGPREPVDAAGNLVMFALLSAALVALSEAGSRGPSSPVALTGAAVAAALVPVLVAVERRAARPVLDVRLFGERMLAFANAASFCNALARASLILLAALYFRAAMGAGPVTAALAVLPVPVGMAVASPLAGSLGRRISPHALSVGGALLSTAGLAVLMPSTAPGTPYWVVGTGLFLCGCGSGTFLTGNTTQVMAALPAGNLGLVNGFRLMIMNVGIVLSVALTLSVLTGPVSAELRGRVYAGTLSRVSPAAVEQLMTGFRNTYAVLLGVALCGAVCAALARPRRRGGEPAKPSGPSGPSAAQPSSRAAMDSMPASSRSTPNVS</sequence>
<dbReference type="Proteomes" id="UP000611554">
    <property type="component" value="Unassembled WGS sequence"/>
</dbReference>
<name>A0ABQ2RET2_9ACTN</name>
<feature type="transmembrane region" description="Helical" evidence="8">
    <location>
        <begin position="196"/>
        <end position="213"/>
    </location>
</feature>
<feature type="transmembrane region" description="Helical" evidence="8">
    <location>
        <begin position="258"/>
        <end position="275"/>
    </location>
</feature>
<feature type="transmembrane region" description="Helical" evidence="8">
    <location>
        <begin position="287"/>
        <end position="305"/>
    </location>
</feature>
<keyword evidence="3" id="KW-1003">Cell membrane</keyword>
<protein>
    <submittedName>
        <fullName evidence="10">MFS transporter</fullName>
    </submittedName>
</protein>
<feature type="transmembrane region" description="Helical" evidence="8">
    <location>
        <begin position="166"/>
        <end position="184"/>
    </location>
</feature>
<dbReference type="InterPro" id="IPR020846">
    <property type="entry name" value="MFS_dom"/>
</dbReference>
<comment type="caution">
    <text evidence="10">The sequence shown here is derived from an EMBL/GenBank/DDBJ whole genome shotgun (WGS) entry which is preliminary data.</text>
</comment>
<feature type="region of interest" description="Disordered" evidence="7">
    <location>
        <begin position="1"/>
        <end position="58"/>
    </location>
</feature>
<keyword evidence="5 8" id="KW-1133">Transmembrane helix</keyword>
<dbReference type="Pfam" id="PF07690">
    <property type="entry name" value="MFS_1"/>
    <property type="match status" value="1"/>
</dbReference>
<dbReference type="CDD" id="cd17321">
    <property type="entry name" value="MFS_MMR_MDR_like"/>
    <property type="match status" value="1"/>
</dbReference>
<evidence type="ECO:0000313" key="10">
    <source>
        <dbReference type="EMBL" id="GGQ24120.1"/>
    </source>
</evidence>
<proteinExistence type="predicted"/>
<evidence type="ECO:0000256" key="1">
    <source>
        <dbReference type="ARBA" id="ARBA00004651"/>
    </source>
</evidence>
<comment type="subcellular location">
    <subcellularLocation>
        <location evidence="1">Cell membrane</location>
        <topology evidence="1">Multi-pass membrane protein</topology>
    </subcellularLocation>
</comment>
<dbReference type="Gene3D" id="1.20.1250.20">
    <property type="entry name" value="MFS general substrate transporter like domains"/>
    <property type="match status" value="1"/>
</dbReference>
<evidence type="ECO:0000256" key="3">
    <source>
        <dbReference type="ARBA" id="ARBA00022475"/>
    </source>
</evidence>
<feature type="transmembrane region" description="Helical" evidence="8">
    <location>
        <begin position="455"/>
        <end position="475"/>
    </location>
</feature>
<evidence type="ECO:0000259" key="9">
    <source>
        <dbReference type="PROSITE" id="PS50850"/>
    </source>
</evidence>
<keyword evidence="2" id="KW-0813">Transport</keyword>
<feature type="region of interest" description="Disordered" evidence="7">
    <location>
        <begin position="531"/>
        <end position="571"/>
    </location>
</feature>
<organism evidence="10 11">
    <name type="scientific">Streptosporangium pseudovulgare</name>
    <dbReference type="NCBI Taxonomy" id="35765"/>
    <lineage>
        <taxon>Bacteria</taxon>
        <taxon>Bacillati</taxon>
        <taxon>Actinomycetota</taxon>
        <taxon>Actinomycetes</taxon>
        <taxon>Streptosporangiales</taxon>
        <taxon>Streptosporangiaceae</taxon>
        <taxon>Streptosporangium</taxon>
    </lineage>
</organism>
<feature type="transmembrane region" description="Helical" evidence="8">
    <location>
        <begin position="106"/>
        <end position="125"/>
    </location>
</feature>
<evidence type="ECO:0000256" key="8">
    <source>
        <dbReference type="SAM" id="Phobius"/>
    </source>
</evidence>